<dbReference type="AlphaFoldDB" id="A0A5R9QKG9"/>
<gene>
    <name evidence="1" type="ORF">FAS41_30375</name>
</gene>
<proteinExistence type="predicted"/>
<organism evidence="1 2">
    <name type="scientific">Pseudomonas nicosulfuronedens</name>
    <dbReference type="NCBI Taxonomy" id="2571105"/>
    <lineage>
        <taxon>Bacteria</taxon>
        <taxon>Pseudomonadati</taxon>
        <taxon>Pseudomonadota</taxon>
        <taxon>Gammaproteobacteria</taxon>
        <taxon>Pseudomonadales</taxon>
        <taxon>Pseudomonadaceae</taxon>
        <taxon>Pseudomonas</taxon>
    </lineage>
</organism>
<reference evidence="1 2" key="1">
    <citation type="submission" date="2019-04" db="EMBL/GenBank/DDBJ databases">
        <authorList>
            <person name="Li M."/>
        </authorList>
    </citation>
    <scope>NUCLEOTIDE SEQUENCE [LARGE SCALE GENOMIC DNA]</scope>
    <source>
        <strain evidence="1 2">LAM1902</strain>
    </source>
</reference>
<sequence length="72" mass="8488">MSNRYLVEMCTFHGPTRQRRWHRVHQGTSRVECQQWIDEAVSGFPSNAEAPRSWSLTRERALQGYRVRGVRA</sequence>
<evidence type="ECO:0000313" key="2">
    <source>
        <dbReference type="Proteomes" id="UP000306635"/>
    </source>
</evidence>
<keyword evidence="2" id="KW-1185">Reference proteome</keyword>
<name>A0A5R9QKG9_9PSED</name>
<protein>
    <submittedName>
        <fullName evidence="1">Uncharacterized protein</fullName>
    </submittedName>
</protein>
<comment type="caution">
    <text evidence="1">The sequence shown here is derived from an EMBL/GenBank/DDBJ whole genome shotgun (WGS) entry which is preliminary data.</text>
</comment>
<dbReference type="RefSeq" id="WP_138526970.1">
    <property type="nucleotide sequence ID" value="NZ_SWDV01000089.1"/>
</dbReference>
<evidence type="ECO:0000313" key="1">
    <source>
        <dbReference type="EMBL" id="TLX69681.1"/>
    </source>
</evidence>
<accession>A0A5R9QKG9</accession>
<dbReference type="Proteomes" id="UP000306635">
    <property type="component" value="Unassembled WGS sequence"/>
</dbReference>
<dbReference type="OrthoDB" id="6929161at2"/>
<dbReference type="EMBL" id="SWDV01000089">
    <property type="protein sequence ID" value="TLX69681.1"/>
    <property type="molecule type" value="Genomic_DNA"/>
</dbReference>